<keyword evidence="3 10" id="KW-0963">Cytoplasm</keyword>
<dbReference type="SUPFAM" id="SSF75217">
    <property type="entry name" value="alpha/beta knot"/>
    <property type="match status" value="1"/>
</dbReference>
<evidence type="ECO:0000313" key="12">
    <source>
        <dbReference type="EMBL" id="AQT67180.1"/>
    </source>
</evidence>
<dbReference type="InterPro" id="IPR006700">
    <property type="entry name" value="RsmE"/>
</dbReference>
<keyword evidence="5 10" id="KW-0489">Methyltransferase</keyword>
<evidence type="ECO:0000256" key="8">
    <source>
        <dbReference type="ARBA" id="ARBA00025699"/>
    </source>
</evidence>
<dbReference type="EMBL" id="CP019791">
    <property type="protein sequence ID" value="AQT67180.1"/>
    <property type="molecule type" value="Genomic_DNA"/>
</dbReference>
<keyword evidence="13" id="KW-1185">Reference proteome</keyword>
<dbReference type="Pfam" id="PF04452">
    <property type="entry name" value="Methyltrans_RNA"/>
    <property type="match status" value="1"/>
</dbReference>
<evidence type="ECO:0000256" key="3">
    <source>
        <dbReference type="ARBA" id="ARBA00022490"/>
    </source>
</evidence>
<dbReference type="PIRSF" id="PIRSF015601">
    <property type="entry name" value="MTase_slr0722"/>
    <property type="match status" value="1"/>
</dbReference>
<feature type="domain" description="Ribosomal RNA small subunit methyltransferase E methyltransferase" evidence="11">
    <location>
        <begin position="76"/>
        <end position="241"/>
    </location>
</feature>
<protein>
    <recommendedName>
        <fullName evidence="10">Ribosomal RNA small subunit methyltransferase E</fullName>
        <ecNumber evidence="10">2.1.1.193</ecNumber>
    </recommendedName>
</protein>
<dbReference type="GO" id="GO:0005737">
    <property type="term" value="C:cytoplasm"/>
    <property type="evidence" value="ECO:0007669"/>
    <property type="project" value="UniProtKB-SubCell"/>
</dbReference>
<comment type="function">
    <text evidence="8 10">Specifically methylates the N3 position of the uracil ring of uridine 1498 (m3U1498) in 16S rRNA. Acts on the fully assembled 30S ribosomal subunit.</text>
</comment>
<proteinExistence type="inferred from homology"/>
<dbReference type="GO" id="GO:0070042">
    <property type="term" value="F:rRNA (uridine-N3-)-methyltransferase activity"/>
    <property type="evidence" value="ECO:0007669"/>
    <property type="project" value="TreeGrafter"/>
</dbReference>
<evidence type="ECO:0000259" key="11">
    <source>
        <dbReference type="Pfam" id="PF04452"/>
    </source>
</evidence>
<gene>
    <name evidence="12" type="ORF">STSP2_00323</name>
</gene>
<dbReference type="Gene3D" id="3.40.1280.10">
    <property type="match status" value="1"/>
</dbReference>
<dbReference type="InterPro" id="IPR029028">
    <property type="entry name" value="Alpha/beta_knot_MTases"/>
</dbReference>
<organism evidence="12 13">
    <name type="scientific">Anaerohalosphaera lusitana</name>
    <dbReference type="NCBI Taxonomy" id="1936003"/>
    <lineage>
        <taxon>Bacteria</taxon>
        <taxon>Pseudomonadati</taxon>
        <taxon>Planctomycetota</taxon>
        <taxon>Phycisphaerae</taxon>
        <taxon>Sedimentisphaerales</taxon>
        <taxon>Anaerohalosphaeraceae</taxon>
        <taxon>Anaerohalosphaera</taxon>
    </lineage>
</organism>
<dbReference type="Proteomes" id="UP000189674">
    <property type="component" value="Chromosome"/>
</dbReference>
<reference evidence="13" key="1">
    <citation type="submission" date="2017-02" db="EMBL/GenBank/DDBJ databases">
        <title>Comparative genomics and description of representatives of a novel lineage of planctomycetes thriving in anoxic sediments.</title>
        <authorList>
            <person name="Spring S."/>
            <person name="Bunk B."/>
            <person name="Sproer C."/>
        </authorList>
    </citation>
    <scope>NUCLEOTIDE SEQUENCE [LARGE SCALE GENOMIC DNA]</scope>
    <source>
        <strain evidence="13">ST-NAGAB-D1</strain>
    </source>
</reference>
<dbReference type="InterPro" id="IPR029026">
    <property type="entry name" value="tRNA_m1G_MTases_N"/>
</dbReference>
<dbReference type="AlphaFoldDB" id="A0A1U9NHV1"/>
<dbReference type="STRING" id="1936003.STSP2_00323"/>
<sequence>MNLILVDKCDEVGAGVYRLGDARGRHVRRVLRAGVGDELKVGLINGPKGTAVVRSVGLEAVELECEFAGEMDVPDVEVDLVCGLPRPQTLKKVLQSAATMGVRRVHFVDGKRVEKCYFSASVLDEVNVVGHLLEGMSQGRQTRMPMVFVHRWFRRFFWYTLENLERAEEVKAKRLLTDMAVEDYLAAMDAEGVRRVLLAVGPEGGWVQSEIDMMVDAGFEKFRLGAWPLRVENAVVAALGQLELAVRG</sequence>
<evidence type="ECO:0000256" key="7">
    <source>
        <dbReference type="ARBA" id="ARBA00022691"/>
    </source>
</evidence>
<evidence type="ECO:0000256" key="1">
    <source>
        <dbReference type="ARBA" id="ARBA00004496"/>
    </source>
</evidence>
<comment type="similarity">
    <text evidence="2 10">Belongs to the RNA methyltransferase RsmE family.</text>
</comment>
<evidence type="ECO:0000256" key="5">
    <source>
        <dbReference type="ARBA" id="ARBA00022603"/>
    </source>
</evidence>
<name>A0A1U9NHV1_9BACT</name>
<keyword evidence="4 10" id="KW-0698">rRNA processing</keyword>
<dbReference type="CDD" id="cd18084">
    <property type="entry name" value="RsmE-like"/>
    <property type="match status" value="1"/>
</dbReference>
<dbReference type="RefSeq" id="WP_169852900.1">
    <property type="nucleotide sequence ID" value="NZ_CP019791.1"/>
</dbReference>
<evidence type="ECO:0000256" key="9">
    <source>
        <dbReference type="ARBA" id="ARBA00047944"/>
    </source>
</evidence>
<dbReference type="EC" id="2.1.1.193" evidence="10"/>
<comment type="catalytic activity">
    <reaction evidence="9 10">
        <text>uridine(1498) in 16S rRNA + S-adenosyl-L-methionine = N(3)-methyluridine(1498) in 16S rRNA + S-adenosyl-L-homocysteine + H(+)</text>
        <dbReference type="Rhea" id="RHEA:42920"/>
        <dbReference type="Rhea" id="RHEA-COMP:10283"/>
        <dbReference type="Rhea" id="RHEA-COMP:10284"/>
        <dbReference type="ChEBI" id="CHEBI:15378"/>
        <dbReference type="ChEBI" id="CHEBI:57856"/>
        <dbReference type="ChEBI" id="CHEBI:59789"/>
        <dbReference type="ChEBI" id="CHEBI:65315"/>
        <dbReference type="ChEBI" id="CHEBI:74502"/>
        <dbReference type="EC" id="2.1.1.193"/>
    </reaction>
</comment>
<comment type="subcellular location">
    <subcellularLocation>
        <location evidence="1 10">Cytoplasm</location>
    </subcellularLocation>
</comment>
<dbReference type="InterPro" id="IPR046886">
    <property type="entry name" value="RsmE_MTase_dom"/>
</dbReference>
<dbReference type="NCBIfam" id="TIGR00046">
    <property type="entry name" value="RsmE family RNA methyltransferase"/>
    <property type="match status" value="1"/>
</dbReference>
<dbReference type="KEGG" id="alus:STSP2_00323"/>
<evidence type="ECO:0000256" key="6">
    <source>
        <dbReference type="ARBA" id="ARBA00022679"/>
    </source>
</evidence>
<evidence type="ECO:0000256" key="10">
    <source>
        <dbReference type="PIRNR" id="PIRNR015601"/>
    </source>
</evidence>
<keyword evidence="6 10" id="KW-0808">Transferase</keyword>
<dbReference type="GO" id="GO:0070475">
    <property type="term" value="P:rRNA base methylation"/>
    <property type="evidence" value="ECO:0007669"/>
    <property type="project" value="TreeGrafter"/>
</dbReference>
<dbReference type="PANTHER" id="PTHR30027">
    <property type="entry name" value="RIBOSOMAL RNA SMALL SUBUNIT METHYLTRANSFERASE E"/>
    <property type="match status" value="1"/>
</dbReference>
<evidence type="ECO:0000256" key="4">
    <source>
        <dbReference type="ARBA" id="ARBA00022552"/>
    </source>
</evidence>
<evidence type="ECO:0000313" key="13">
    <source>
        <dbReference type="Proteomes" id="UP000189674"/>
    </source>
</evidence>
<evidence type="ECO:0000256" key="2">
    <source>
        <dbReference type="ARBA" id="ARBA00005528"/>
    </source>
</evidence>
<keyword evidence="7 10" id="KW-0949">S-adenosyl-L-methionine</keyword>
<accession>A0A1U9NHV1</accession>
<dbReference type="PANTHER" id="PTHR30027:SF3">
    <property type="entry name" value="16S RRNA (URACIL(1498)-N(3))-METHYLTRANSFERASE"/>
    <property type="match status" value="1"/>
</dbReference>